<dbReference type="Gene3D" id="3.30.70.2970">
    <property type="entry name" value="Protein of unknown function (DUF541), domain 2"/>
    <property type="match status" value="1"/>
</dbReference>
<dbReference type="InterPro" id="IPR052022">
    <property type="entry name" value="26kDa_periplasmic_antigen"/>
</dbReference>
<evidence type="ECO:0000313" key="3">
    <source>
        <dbReference type="Proteomes" id="UP000647133"/>
    </source>
</evidence>
<feature type="signal peptide" evidence="1">
    <location>
        <begin position="1"/>
        <end position="20"/>
    </location>
</feature>
<dbReference type="EMBL" id="JACYTQ010000001">
    <property type="protein sequence ID" value="MBD8487662.1"/>
    <property type="molecule type" value="Genomic_DNA"/>
</dbReference>
<organism evidence="2 3">
    <name type="scientific">Echinicola arenosa</name>
    <dbReference type="NCBI Taxonomy" id="2774144"/>
    <lineage>
        <taxon>Bacteria</taxon>
        <taxon>Pseudomonadati</taxon>
        <taxon>Bacteroidota</taxon>
        <taxon>Cytophagia</taxon>
        <taxon>Cytophagales</taxon>
        <taxon>Cyclobacteriaceae</taxon>
        <taxon>Echinicola</taxon>
    </lineage>
</organism>
<dbReference type="InterPro" id="IPR007497">
    <property type="entry name" value="SIMPL/DUF541"/>
</dbReference>
<proteinExistence type="predicted"/>
<evidence type="ECO:0000313" key="2">
    <source>
        <dbReference type="EMBL" id="MBD8487662.1"/>
    </source>
</evidence>
<gene>
    <name evidence="2" type="ORF">IFO69_02765</name>
</gene>
<dbReference type="PANTHER" id="PTHR34387:SF1">
    <property type="entry name" value="PERIPLASMIC IMMUNOGENIC PROTEIN"/>
    <property type="match status" value="1"/>
</dbReference>
<dbReference type="RefSeq" id="WP_192007991.1">
    <property type="nucleotide sequence ID" value="NZ_JACYTQ010000001.1"/>
</dbReference>
<comment type="caution">
    <text evidence="2">The sequence shown here is derived from an EMBL/GenBank/DDBJ whole genome shotgun (WGS) entry which is preliminary data.</text>
</comment>
<evidence type="ECO:0000256" key="1">
    <source>
        <dbReference type="SAM" id="SignalP"/>
    </source>
</evidence>
<dbReference type="Pfam" id="PF04402">
    <property type="entry name" value="SIMPL"/>
    <property type="match status" value="1"/>
</dbReference>
<dbReference type="PANTHER" id="PTHR34387">
    <property type="entry name" value="SLR1258 PROTEIN"/>
    <property type="match status" value="1"/>
</dbReference>
<sequence length="236" mass="26540">MKKAFLLFAVILIGNMTAFAQTVSNTIQVTGKSEISIIPDEAIVMVNIQKKSLKASDASAMLNKKTKEVENLVKKSDIKDYKITTDNYRVNINRIYRDGSAMDSGYIASQTVKIKLENPEKDIVPLVEELNTSENIMYDVSFSTSEEMIKTYEKELLKSALLDAKEKAAQISETMGLGELKIHNINYSSSQVNYPRPVQMEYMRAQKNMSDGASPIFSPEEQKLSDEVHVTFKFAD</sequence>
<dbReference type="Proteomes" id="UP000647133">
    <property type="component" value="Unassembled WGS sequence"/>
</dbReference>
<dbReference type="Gene3D" id="3.30.110.170">
    <property type="entry name" value="Protein of unknown function (DUF541), domain 1"/>
    <property type="match status" value="1"/>
</dbReference>
<name>A0ABR9AFN7_9BACT</name>
<keyword evidence="1" id="KW-0732">Signal</keyword>
<protein>
    <submittedName>
        <fullName evidence="2">SIMPL domain-containing protein</fullName>
    </submittedName>
</protein>
<reference evidence="2 3" key="1">
    <citation type="submission" date="2020-09" db="EMBL/GenBank/DDBJ databases">
        <title>Echinicola sp. CAU 1574 isolated from sand of Sido Beach.</title>
        <authorList>
            <person name="Kim W."/>
        </authorList>
    </citation>
    <scope>NUCLEOTIDE SEQUENCE [LARGE SCALE GENOMIC DNA]</scope>
    <source>
        <strain evidence="2 3">CAU 1574</strain>
    </source>
</reference>
<feature type="chain" id="PRO_5047092023" evidence="1">
    <location>
        <begin position="21"/>
        <end position="236"/>
    </location>
</feature>
<accession>A0ABR9AFN7</accession>
<keyword evidence="3" id="KW-1185">Reference proteome</keyword>